<gene>
    <name evidence="1" type="ORF">EV421DRAFT_1970266</name>
</gene>
<evidence type="ECO:0000313" key="1">
    <source>
        <dbReference type="EMBL" id="KAK0438841.1"/>
    </source>
</evidence>
<sequence length="366" mass="39938">MAALMHAALGNSGLSGLGPYIDPLFWDRQLWQYQVLPPCVFSHALDLDEAGTDFNSNHLNIDWTTGSRFSYDQLDRSVLGIPEYAILGSSTNICRDDDSDSDSNRRYSLCGDGLGDVEGMSASEKDAGETKWQLYLIDSWEQDSDNATAARSPYHPSLGSSLGRAANGFLAIDFGASPAHGKRTVTLTAQNACYRFIEGPSLNYNDGEGKDKRSYSRVADTGGRVRSGLCGGVGGGNTWRGRWVAVGVIEVHAGIYWLLHGLPDGDYFIMPGKVSTDGEHLMHHHRPHGRDAKFLIRTEAFGIDPKEAGVAPKRALLGLCCSLFVCRHVPARSNPDCAKTDSIQTKSTNRPHTYFASARVGSRIYF</sequence>
<protein>
    <submittedName>
        <fullName evidence="1">Uncharacterized protein</fullName>
    </submittedName>
</protein>
<organism evidence="1 2">
    <name type="scientific">Armillaria borealis</name>
    <dbReference type="NCBI Taxonomy" id="47425"/>
    <lineage>
        <taxon>Eukaryota</taxon>
        <taxon>Fungi</taxon>
        <taxon>Dikarya</taxon>
        <taxon>Basidiomycota</taxon>
        <taxon>Agaricomycotina</taxon>
        <taxon>Agaricomycetes</taxon>
        <taxon>Agaricomycetidae</taxon>
        <taxon>Agaricales</taxon>
        <taxon>Marasmiineae</taxon>
        <taxon>Physalacriaceae</taxon>
        <taxon>Armillaria</taxon>
    </lineage>
</organism>
<proteinExistence type="predicted"/>
<dbReference type="Proteomes" id="UP001175226">
    <property type="component" value="Unassembled WGS sequence"/>
</dbReference>
<comment type="caution">
    <text evidence="1">The sequence shown here is derived from an EMBL/GenBank/DDBJ whole genome shotgun (WGS) entry which is preliminary data.</text>
</comment>
<evidence type="ECO:0000313" key="2">
    <source>
        <dbReference type="Proteomes" id="UP001175226"/>
    </source>
</evidence>
<name>A0AA39ML42_9AGAR</name>
<dbReference type="AlphaFoldDB" id="A0AA39ML42"/>
<accession>A0AA39ML42</accession>
<keyword evidence="2" id="KW-1185">Reference proteome</keyword>
<dbReference type="EMBL" id="JAUEPT010000041">
    <property type="protein sequence ID" value="KAK0438841.1"/>
    <property type="molecule type" value="Genomic_DNA"/>
</dbReference>
<reference evidence="1" key="1">
    <citation type="submission" date="2023-06" db="EMBL/GenBank/DDBJ databases">
        <authorList>
            <consortium name="Lawrence Berkeley National Laboratory"/>
            <person name="Ahrendt S."/>
            <person name="Sahu N."/>
            <person name="Indic B."/>
            <person name="Wong-Bajracharya J."/>
            <person name="Merenyi Z."/>
            <person name="Ke H.-M."/>
            <person name="Monk M."/>
            <person name="Kocsube S."/>
            <person name="Drula E."/>
            <person name="Lipzen A."/>
            <person name="Balint B."/>
            <person name="Henrissat B."/>
            <person name="Andreopoulos B."/>
            <person name="Martin F.M."/>
            <person name="Harder C.B."/>
            <person name="Rigling D."/>
            <person name="Ford K.L."/>
            <person name="Foster G.D."/>
            <person name="Pangilinan J."/>
            <person name="Papanicolaou A."/>
            <person name="Barry K."/>
            <person name="LaButti K."/>
            <person name="Viragh M."/>
            <person name="Koriabine M."/>
            <person name="Yan M."/>
            <person name="Riley R."/>
            <person name="Champramary S."/>
            <person name="Plett K.L."/>
            <person name="Tsai I.J."/>
            <person name="Slot J."/>
            <person name="Sipos G."/>
            <person name="Plett J."/>
            <person name="Nagy L.G."/>
            <person name="Grigoriev I.V."/>
        </authorList>
    </citation>
    <scope>NUCLEOTIDE SEQUENCE</scope>
    <source>
        <strain evidence="1">FPL87.14</strain>
    </source>
</reference>